<keyword evidence="3" id="KW-0238">DNA-binding</keyword>
<dbReference type="SUPFAM" id="SSF55455">
    <property type="entry name" value="SRF-like"/>
    <property type="match status" value="1"/>
</dbReference>
<evidence type="ECO:0000313" key="9">
    <source>
        <dbReference type="EMBL" id="KAL3524218.1"/>
    </source>
</evidence>
<dbReference type="InterPro" id="IPR033896">
    <property type="entry name" value="MEF2-like_N"/>
</dbReference>
<dbReference type="Pfam" id="PF00319">
    <property type="entry name" value="SRF-TF"/>
    <property type="match status" value="1"/>
</dbReference>
<keyword evidence="10" id="KW-1185">Reference proteome</keyword>
<evidence type="ECO:0000259" key="8">
    <source>
        <dbReference type="PROSITE" id="PS51297"/>
    </source>
</evidence>
<dbReference type="PROSITE" id="PS51297">
    <property type="entry name" value="K_BOX"/>
    <property type="match status" value="1"/>
</dbReference>
<comment type="subcellular location">
    <subcellularLocation>
        <location evidence="1">Nucleus</location>
    </subcellularLocation>
</comment>
<accession>A0ABD2ZY42</accession>
<dbReference type="GO" id="GO:0003677">
    <property type="term" value="F:DNA binding"/>
    <property type="evidence" value="ECO:0007669"/>
    <property type="project" value="UniProtKB-KW"/>
</dbReference>
<dbReference type="InterPro" id="IPR002487">
    <property type="entry name" value="TF_Kbox"/>
</dbReference>
<evidence type="ECO:0000259" key="7">
    <source>
        <dbReference type="PROSITE" id="PS50066"/>
    </source>
</evidence>
<name>A0ABD2ZY42_9GENT</name>
<dbReference type="PRINTS" id="PR00404">
    <property type="entry name" value="MADSDOMAIN"/>
</dbReference>
<evidence type="ECO:0000256" key="5">
    <source>
        <dbReference type="ARBA" id="ARBA00023242"/>
    </source>
</evidence>
<keyword evidence="4" id="KW-0804">Transcription</keyword>
<dbReference type="GO" id="GO:0005634">
    <property type="term" value="C:nucleus"/>
    <property type="evidence" value="ECO:0007669"/>
    <property type="project" value="UniProtKB-SubCell"/>
</dbReference>
<evidence type="ECO:0000313" key="10">
    <source>
        <dbReference type="Proteomes" id="UP001630127"/>
    </source>
</evidence>
<dbReference type="Proteomes" id="UP001630127">
    <property type="component" value="Unassembled WGS sequence"/>
</dbReference>
<reference evidence="9 10" key="1">
    <citation type="submission" date="2024-11" db="EMBL/GenBank/DDBJ databases">
        <title>A near-complete genome assembly of Cinchona calisaya.</title>
        <authorList>
            <person name="Lian D.C."/>
            <person name="Zhao X.W."/>
            <person name="Wei L."/>
        </authorList>
    </citation>
    <scope>NUCLEOTIDE SEQUENCE [LARGE SCALE GENOMIC DNA]</scope>
    <source>
        <tissue evidence="9">Nenye</tissue>
    </source>
</reference>
<dbReference type="Gene3D" id="3.40.1810.10">
    <property type="entry name" value="Transcription factor, MADS-box"/>
    <property type="match status" value="1"/>
</dbReference>
<dbReference type="AlphaFoldDB" id="A0ABD2ZY42"/>
<evidence type="ECO:0000256" key="4">
    <source>
        <dbReference type="ARBA" id="ARBA00023163"/>
    </source>
</evidence>
<evidence type="ECO:0000256" key="2">
    <source>
        <dbReference type="ARBA" id="ARBA00023015"/>
    </source>
</evidence>
<comment type="caution">
    <text evidence="9">The sequence shown here is derived from an EMBL/GenBank/DDBJ whole genome shotgun (WGS) entry which is preliminary data.</text>
</comment>
<organism evidence="9 10">
    <name type="scientific">Cinchona calisaya</name>
    <dbReference type="NCBI Taxonomy" id="153742"/>
    <lineage>
        <taxon>Eukaryota</taxon>
        <taxon>Viridiplantae</taxon>
        <taxon>Streptophyta</taxon>
        <taxon>Embryophyta</taxon>
        <taxon>Tracheophyta</taxon>
        <taxon>Spermatophyta</taxon>
        <taxon>Magnoliopsida</taxon>
        <taxon>eudicotyledons</taxon>
        <taxon>Gunneridae</taxon>
        <taxon>Pentapetalae</taxon>
        <taxon>asterids</taxon>
        <taxon>lamiids</taxon>
        <taxon>Gentianales</taxon>
        <taxon>Rubiaceae</taxon>
        <taxon>Cinchonoideae</taxon>
        <taxon>Cinchoneae</taxon>
        <taxon>Cinchona</taxon>
    </lineage>
</organism>
<evidence type="ECO:0000256" key="1">
    <source>
        <dbReference type="ARBA" id="ARBA00004123"/>
    </source>
</evidence>
<gene>
    <name evidence="9" type="ORF">ACH5RR_017052</name>
</gene>
<feature type="coiled-coil region" evidence="6">
    <location>
        <begin position="73"/>
        <end position="170"/>
    </location>
</feature>
<keyword evidence="6" id="KW-0175">Coiled coil</keyword>
<dbReference type="InterPro" id="IPR036879">
    <property type="entry name" value="TF_MADSbox_sf"/>
</dbReference>
<feature type="domain" description="K-box" evidence="8">
    <location>
        <begin position="87"/>
        <end position="177"/>
    </location>
</feature>
<protein>
    <submittedName>
        <fullName evidence="9">Uncharacterized protein</fullName>
    </submittedName>
</protein>
<dbReference type="InterPro" id="IPR002100">
    <property type="entry name" value="TF_MADSbox"/>
</dbReference>
<feature type="domain" description="MADS-box" evidence="7">
    <location>
        <begin position="1"/>
        <end position="61"/>
    </location>
</feature>
<dbReference type="CDD" id="cd00265">
    <property type="entry name" value="MADS_MEF2_like"/>
    <property type="match status" value="1"/>
</dbReference>
<dbReference type="EMBL" id="JBJUIK010000007">
    <property type="protein sequence ID" value="KAL3524218.1"/>
    <property type="molecule type" value="Genomic_DNA"/>
</dbReference>
<dbReference type="SMART" id="SM00432">
    <property type="entry name" value="MADS"/>
    <property type="match status" value="1"/>
</dbReference>
<dbReference type="Pfam" id="PF01486">
    <property type="entry name" value="K-box"/>
    <property type="match status" value="1"/>
</dbReference>
<sequence length="183" mass="21608">MVRGKVQMRRIENETSRQVTFSKRRNGLLKKAYELSVLCDAEVALIIFSQKGKLFEFSSSNIRKTIKKYRDCVKEEHRNNQDIEKHLQELKLETANMAKKIEFLELSQRKLLGQNVESGSLEELRQIESQLERSLKNIRERKTQLFKEEMERLKAEEVLLLEENARLLQKVKQNPQSSDVFIV</sequence>
<keyword evidence="2" id="KW-0805">Transcription regulation</keyword>
<dbReference type="PANTHER" id="PTHR48019">
    <property type="entry name" value="SERUM RESPONSE FACTOR HOMOLOG"/>
    <property type="match status" value="1"/>
</dbReference>
<dbReference type="FunFam" id="3.40.1810.10:FF:000008">
    <property type="entry name" value="MADS-box transcription factor 1"/>
    <property type="match status" value="1"/>
</dbReference>
<keyword evidence="5" id="KW-0539">Nucleus</keyword>
<evidence type="ECO:0000256" key="3">
    <source>
        <dbReference type="ARBA" id="ARBA00023125"/>
    </source>
</evidence>
<proteinExistence type="predicted"/>
<dbReference type="PROSITE" id="PS00350">
    <property type="entry name" value="MADS_BOX_1"/>
    <property type="match status" value="1"/>
</dbReference>
<evidence type="ECO:0000256" key="6">
    <source>
        <dbReference type="SAM" id="Coils"/>
    </source>
</evidence>
<dbReference type="PROSITE" id="PS50066">
    <property type="entry name" value="MADS_BOX_2"/>
    <property type="match status" value="1"/>
</dbReference>
<dbReference type="InterPro" id="IPR050142">
    <property type="entry name" value="MADS-box/MEF2_TF"/>
</dbReference>